<dbReference type="PANTHER" id="PTHR47723:SF24">
    <property type="entry name" value="RNASE H TYPE-1 DOMAIN-CONTAINING PROTEIN"/>
    <property type="match status" value="1"/>
</dbReference>
<dbReference type="Gene3D" id="3.30.420.10">
    <property type="entry name" value="Ribonuclease H-like superfamily/Ribonuclease H"/>
    <property type="match status" value="1"/>
</dbReference>
<dbReference type="PANTHER" id="PTHR47723">
    <property type="entry name" value="OS05G0353850 PROTEIN"/>
    <property type="match status" value="1"/>
</dbReference>
<dbReference type="InterPro" id="IPR002156">
    <property type="entry name" value="RNaseH_domain"/>
</dbReference>
<gene>
    <name evidence="2" type="ORF">Golax_023629</name>
</gene>
<sequence length="171" mass="19820">MFRNMYQGDSIALANIWKLIWNVKAPQRNWSPYDLGVPFLEIGVACNGVDSCLNYVTLLLLGGRVFREFNANWLGGYSMRIGKESIFRIEARAMLECLRIAWDMRFRQIELKCDNALLDELLLAGWHADSKLVELRLVRQLLSRNWKVRIHHSPRSLKEMADHMEKGIVSG</sequence>
<dbReference type="Pfam" id="PF13456">
    <property type="entry name" value="RVT_3"/>
    <property type="match status" value="1"/>
</dbReference>
<proteinExistence type="predicted"/>
<evidence type="ECO:0000313" key="3">
    <source>
        <dbReference type="Proteomes" id="UP000593574"/>
    </source>
</evidence>
<dbReference type="CDD" id="cd06222">
    <property type="entry name" value="RNase_H_like"/>
    <property type="match status" value="1"/>
</dbReference>
<dbReference type="InterPro" id="IPR053151">
    <property type="entry name" value="RNase_H-like"/>
</dbReference>
<dbReference type="SUPFAM" id="SSF53098">
    <property type="entry name" value="Ribonuclease H-like"/>
    <property type="match status" value="1"/>
</dbReference>
<organism evidence="2 3">
    <name type="scientific">Gossypium laxum</name>
    <dbReference type="NCBI Taxonomy" id="34288"/>
    <lineage>
        <taxon>Eukaryota</taxon>
        <taxon>Viridiplantae</taxon>
        <taxon>Streptophyta</taxon>
        <taxon>Embryophyta</taxon>
        <taxon>Tracheophyta</taxon>
        <taxon>Spermatophyta</taxon>
        <taxon>Magnoliopsida</taxon>
        <taxon>eudicotyledons</taxon>
        <taxon>Gunneridae</taxon>
        <taxon>Pentapetalae</taxon>
        <taxon>rosids</taxon>
        <taxon>malvids</taxon>
        <taxon>Malvales</taxon>
        <taxon>Malvaceae</taxon>
        <taxon>Malvoideae</taxon>
        <taxon>Gossypium</taxon>
    </lineage>
</organism>
<dbReference type="EMBL" id="JABEZV010000004">
    <property type="protein sequence ID" value="MBA0708521.1"/>
    <property type="molecule type" value="Genomic_DNA"/>
</dbReference>
<dbReference type="GO" id="GO:0004523">
    <property type="term" value="F:RNA-DNA hybrid ribonuclease activity"/>
    <property type="evidence" value="ECO:0007669"/>
    <property type="project" value="InterPro"/>
</dbReference>
<dbReference type="InterPro" id="IPR044730">
    <property type="entry name" value="RNase_H-like_dom_plant"/>
</dbReference>
<name>A0A7J8Z9Q3_9ROSI</name>
<accession>A0A7J8Z9Q3</accession>
<reference evidence="2 3" key="1">
    <citation type="journal article" date="2019" name="Genome Biol. Evol.">
        <title>Insights into the evolution of the New World diploid cottons (Gossypium, subgenus Houzingenia) based on genome sequencing.</title>
        <authorList>
            <person name="Grover C.E."/>
            <person name="Arick M.A. 2nd"/>
            <person name="Thrash A."/>
            <person name="Conover J.L."/>
            <person name="Sanders W.S."/>
            <person name="Peterson D.G."/>
            <person name="Frelichowski J.E."/>
            <person name="Scheffler J.A."/>
            <person name="Scheffler B.E."/>
            <person name="Wendel J.F."/>
        </authorList>
    </citation>
    <scope>NUCLEOTIDE SEQUENCE [LARGE SCALE GENOMIC DNA]</scope>
    <source>
        <strain evidence="2">4</strain>
        <tissue evidence="2">Leaf</tissue>
    </source>
</reference>
<comment type="caution">
    <text evidence="2">The sequence shown here is derived from an EMBL/GenBank/DDBJ whole genome shotgun (WGS) entry which is preliminary data.</text>
</comment>
<feature type="domain" description="RNase H type-1" evidence="1">
    <location>
        <begin position="63"/>
        <end position="163"/>
    </location>
</feature>
<evidence type="ECO:0000313" key="2">
    <source>
        <dbReference type="EMBL" id="MBA0708521.1"/>
    </source>
</evidence>
<keyword evidence="3" id="KW-1185">Reference proteome</keyword>
<dbReference type="GO" id="GO:0003676">
    <property type="term" value="F:nucleic acid binding"/>
    <property type="evidence" value="ECO:0007669"/>
    <property type="project" value="InterPro"/>
</dbReference>
<dbReference type="InterPro" id="IPR012337">
    <property type="entry name" value="RNaseH-like_sf"/>
</dbReference>
<dbReference type="InterPro" id="IPR036397">
    <property type="entry name" value="RNaseH_sf"/>
</dbReference>
<dbReference type="AlphaFoldDB" id="A0A7J8Z9Q3"/>
<dbReference type="Proteomes" id="UP000593574">
    <property type="component" value="Unassembled WGS sequence"/>
</dbReference>
<protein>
    <recommendedName>
        <fullName evidence="1">RNase H type-1 domain-containing protein</fullName>
    </recommendedName>
</protein>
<evidence type="ECO:0000259" key="1">
    <source>
        <dbReference type="Pfam" id="PF13456"/>
    </source>
</evidence>